<proteinExistence type="predicted"/>
<reference evidence="2 3" key="1">
    <citation type="journal article" date="2018" name="Sci. Rep.">
        <title>Raphidocelis subcapitata (=Pseudokirchneriella subcapitata) provides an insight into genome evolution and environmental adaptations in the Sphaeropleales.</title>
        <authorList>
            <person name="Suzuki S."/>
            <person name="Yamaguchi H."/>
            <person name="Nakajima N."/>
            <person name="Kawachi M."/>
        </authorList>
    </citation>
    <scope>NUCLEOTIDE SEQUENCE [LARGE SCALE GENOMIC DNA]</scope>
    <source>
        <strain evidence="2 3">NIES-35</strain>
    </source>
</reference>
<evidence type="ECO:0000313" key="3">
    <source>
        <dbReference type="Proteomes" id="UP000247498"/>
    </source>
</evidence>
<dbReference type="OrthoDB" id="544270at2759"/>
<comment type="caution">
    <text evidence="2">The sequence shown here is derived from an EMBL/GenBank/DDBJ whole genome shotgun (WGS) entry which is preliminary data.</text>
</comment>
<gene>
    <name evidence="2" type="ORF">Rsub_13378</name>
</gene>
<feature type="compositionally biased region" description="Acidic residues" evidence="1">
    <location>
        <begin position="196"/>
        <end position="205"/>
    </location>
</feature>
<accession>A0A2V0PSI3</accession>
<dbReference type="Pfam" id="PF18758">
    <property type="entry name" value="KDZ"/>
    <property type="match status" value="1"/>
</dbReference>
<evidence type="ECO:0008006" key="4">
    <source>
        <dbReference type="Google" id="ProtNLM"/>
    </source>
</evidence>
<feature type="compositionally biased region" description="Basic and acidic residues" evidence="1">
    <location>
        <begin position="159"/>
        <end position="170"/>
    </location>
</feature>
<evidence type="ECO:0000313" key="2">
    <source>
        <dbReference type="EMBL" id="GBG00578.1"/>
    </source>
</evidence>
<evidence type="ECO:0000256" key="1">
    <source>
        <dbReference type="SAM" id="MobiDB-lite"/>
    </source>
</evidence>
<dbReference type="InParanoid" id="A0A2V0PSI3"/>
<organism evidence="2 3">
    <name type="scientific">Raphidocelis subcapitata</name>
    <dbReference type="NCBI Taxonomy" id="307507"/>
    <lineage>
        <taxon>Eukaryota</taxon>
        <taxon>Viridiplantae</taxon>
        <taxon>Chlorophyta</taxon>
        <taxon>core chlorophytes</taxon>
        <taxon>Chlorophyceae</taxon>
        <taxon>CS clade</taxon>
        <taxon>Sphaeropleales</taxon>
        <taxon>Selenastraceae</taxon>
        <taxon>Raphidocelis</taxon>
    </lineage>
</organism>
<name>A0A2V0PSI3_9CHLO</name>
<dbReference type="STRING" id="307507.A0A2V0PSI3"/>
<sequence>MSEYVVLGVACLGPTSRAVVLDATTACELAAAEGPNIPGWFTAEKGDKDYESESALWVVVDAALAAAGRPYASVAAACASFAVALRRPLERLDEFCDRFADGLRSQCRRVGDRRRHDRRRCPGVLPARSAGGHCPIEAALQLRYLRVDAYKRQVAEEKAARSAAARERQQGRPPPSRVPGSGSRAPHAPRPGLPDIPDEAEEEADGSSNATVNAERVQRLHKERAAARPQAKADLQIAAAHALPLEEADTQSGKQALLLRRFERGAVATHACNQQGEARAVAAAGSSDVAYFCHEGAFVVKLPMLRCTGCGVNRVARPTELGCCAPTVAYPQQMMDWKLLNSFCTAVVGAEQFKAVLEAGWRLEWGGGHSGPPLDTRALSAAAQEWQRLQPALRPAGLGLDEARKGMGRVPDCAACSAVLSAEDIEEYSRVHMGSEPLPDYVPVWDVRKIHTFTADGNLKCGRFCNVGGSCAGIPPTEQCFFGKANDRFWPELRGSGGSSVRDVEAVPVNLDCPHPRLTYERVSRKAGGGVLDVWGVWGGVCGHGFPVEGAFIAMDGPENFALGCEMLGDVLSDTRVLNYYQDTACSFGKHFSKWWETHRGEGDFDAPGMAVGWFHAEAHRLLCCLNWSGLYLEGGGRSIGEQTEQLWAYFKLWARMVRYMSKPNWFDTVEYRLAKVVEDKATGFWRLLAAAWRNARPKTEAARKRRSEASTEAGHLGLSEADLHAVVGELKSQSTRQQQGGTDMEQREHGLMLWIEAKLELQALESAASVFFPGKTGKELRLRSQDKSTLERARKSVAMHEARLRRALPEPDSPEYKSAFAALVVRNIVDCKRRAEEEVRHADDTEVAVPRRLLAGLPEEWTSELVDSLLAGELTVWAGTTEAGSAAAKQELAVKFVAAEAEVARGMEAAQIIKAECFRALKFYERMGAECEAAAQREEARGAEVDEGISLPDAAAMRVARAVLLRRLKGWYLKELEDARRAFADILV</sequence>
<keyword evidence="3" id="KW-1185">Reference proteome</keyword>
<dbReference type="EMBL" id="BDRX01000252">
    <property type="protein sequence ID" value="GBG00578.1"/>
    <property type="molecule type" value="Genomic_DNA"/>
</dbReference>
<protein>
    <recommendedName>
        <fullName evidence="4">CxC3 like cysteine cluster domain-containing protein</fullName>
    </recommendedName>
</protein>
<dbReference type="Proteomes" id="UP000247498">
    <property type="component" value="Unassembled WGS sequence"/>
</dbReference>
<feature type="region of interest" description="Disordered" evidence="1">
    <location>
        <begin position="159"/>
        <end position="213"/>
    </location>
</feature>
<dbReference type="InterPro" id="IPR040521">
    <property type="entry name" value="KDZ"/>
</dbReference>
<dbReference type="AlphaFoldDB" id="A0A2V0PSI3"/>